<accession>A0ABT9RJT8</accession>
<name>A0ABT9RJT8_9ACTN</name>
<comment type="caution">
    <text evidence="2">The sequence shown here is derived from an EMBL/GenBank/DDBJ whole genome shotgun (WGS) entry which is preliminary data.</text>
</comment>
<reference evidence="2 3" key="1">
    <citation type="submission" date="2023-07" db="EMBL/GenBank/DDBJ databases">
        <title>Sequencing the genomes of 1000 actinobacteria strains.</title>
        <authorList>
            <person name="Klenk H.-P."/>
        </authorList>
    </citation>
    <scope>NUCLEOTIDE SEQUENCE [LARGE SCALE GENOMIC DNA]</scope>
    <source>
        <strain evidence="2 3">DSM 44109</strain>
    </source>
</reference>
<feature type="region of interest" description="Disordered" evidence="1">
    <location>
        <begin position="1"/>
        <end position="30"/>
    </location>
</feature>
<keyword evidence="3" id="KW-1185">Reference proteome</keyword>
<evidence type="ECO:0000256" key="1">
    <source>
        <dbReference type="SAM" id="MobiDB-lite"/>
    </source>
</evidence>
<evidence type="ECO:0000313" key="3">
    <source>
        <dbReference type="Proteomes" id="UP001230426"/>
    </source>
</evidence>
<proteinExistence type="predicted"/>
<sequence>MPHDGQKNIGSVRLYRPDGTPPGRPALGGSLTRPIRWKLISQQYGQRVKYATTLRLGTAETRAESPDGPSLNPSPMGEVSQAGQSLACCGEPTGQRKQRHYPPIPPLRHSFRKRLADDGSGCDRGPGQYPRRSRELGQSLGGERECIDRKSVELCIRHELPYCPARVCRI</sequence>
<gene>
    <name evidence="2" type="ORF">J2S55_008829</name>
</gene>
<evidence type="ECO:0000313" key="2">
    <source>
        <dbReference type="EMBL" id="MDP9869563.1"/>
    </source>
</evidence>
<protein>
    <submittedName>
        <fullName evidence="2">Uncharacterized protein</fullName>
    </submittedName>
</protein>
<dbReference type="Proteomes" id="UP001230426">
    <property type="component" value="Unassembled WGS sequence"/>
</dbReference>
<organism evidence="2 3">
    <name type="scientific">Streptosporangium brasiliense</name>
    <dbReference type="NCBI Taxonomy" id="47480"/>
    <lineage>
        <taxon>Bacteria</taxon>
        <taxon>Bacillati</taxon>
        <taxon>Actinomycetota</taxon>
        <taxon>Actinomycetes</taxon>
        <taxon>Streptosporangiales</taxon>
        <taxon>Streptosporangiaceae</taxon>
        <taxon>Streptosporangium</taxon>
    </lineage>
</organism>
<feature type="region of interest" description="Disordered" evidence="1">
    <location>
        <begin position="59"/>
        <end position="137"/>
    </location>
</feature>
<dbReference type="EMBL" id="JAUSRB010000002">
    <property type="protein sequence ID" value="MDP9869563.1"/>
    <property type="molecule type" value="Genomic_DNA"/>
</dbReference>